<dbReference type="FunFam" id="3.40.50.2000:FF:000047">
    <property type="entry name" value="Glycosyltransferase"/>
    <property type="match status" value="1"/>
</dbReference>
<keyword evidence="3 4" id="KW-0808">Transferase</keyword>
<evidence type="ECO:0000256" key="2">
    <source>
        <dbReference type="ARBA" id="ARBA00022676"/>
    </source>
</evidence>
<feature type="region of interest" description="Disordered" evidence="6">
    <location>
        <begin position="445"/>
        <end position="476"/>
    </location>
</feature>
<accession>A0A059DEY1</accession>
<dbReference type="InParanoid" id="A0A059DEY1"/>
<gene>
    <name evidence="8" type="ORF">EUGRSUZ_A01605</name>
</gene>
<dbReference type="PROSITE" id="PS00375">
    <property type="entry name" value="UDPGT"/>
    <property type="match status" value="1"/>
</dbReference>
<comment type="similarity">
    <text evidence="1 4">Belongs to the UDP-glycosyltransferase family.</text>
</comment>
<dbReference type="Pfam" id="PF00201">
    <property type="entry name" value="UDPGT"/>
    <property type="match status" value="1"/>
</dbReference>
<dbReference type="InterPro" id="IPR058980">
    <property type="entry name" value="Glyco_transf_N"/>
</dbReference>
<dbReference type="Pfam" id="PF26168">
    <property type="entry name" value="Glyco_transf_N"/>
    <property type="match status" value="1"/>
</dbReference>
<dbReference type="KEGG" id="egr:104438931"/>
<dbReference type="OMA" id="KHCMEWL"/>
<dbReference type="FunFam" id="3.40.50.2000:FF:000071">
    <property type="entry name" value="Glycosyltransferase"/>
    <property type="match status" value="1"/>
</dbReference>
<evidence type="ECO:0000259" key="7">
    <source>
        <dbReference type="Pfam" id="PF26168"/>
    </source>
</evidence>
<dbReference type="PANTHER" id="PTHR48047">
    <property type="entry name" value="GLYCOSYLTRANSFERASE"/>
    <property type="match status" value="1"/>
</dbReference>
<evidence type="ECO:0000256" key="5">
    <source>
        <dbReference type="RuleBase" id="RU362057"/>
    </source>
</evidence>
<feature type="domain" description="Glycosyltransferase N-terminal" evidence="7">
    <location>
        <begin position="7"/>
        <end position="248"/>
    </location>
</feature>
<dbReference type="GO" id="GO:0046527">
    <property type="term" value="F:glucosyltransferase activity"/>
    <property type="evidence" value="ECO:0007669"/>
    <property type="project" value="UniProtKB-ARBA"/>
</dbReference>
<dbReference type="Gene3D" id="3.40.50.2000">
    <property type="entry name" value="Glycogen Phosphorylase B"/>
    <property type="match status" value="2"/>
</dbReference>
<dbReference type="AlphaFoldDB" id="A0A059DEY1"/>
<feature type="compositionally biased region" description="Polar residues" evidence="6">
    <location>
        <begin position="463"/>
        <end position="473"/>
    </location>
</feature>
<organism evidence="8">
    <name type="scientific">Eucalyptus grandis</name>
    <name type="common">Flooded gum</name>
    <dbReference type="NCBI Taxonomy" id="71139"/>
    <lineage>
        <taxon>Eukaryota</taxon>
        <taxon>Viridiplantae</taxon>
        <taxon>Streptophyta</taxon>
        <taxon>Embryophyta</taxon>
        <taxon>Tracheophyta</taxon>
        <taxon>Spermatophyta</taxon>
        <taxon>Magnoliopsida</taxon>
        <taxon>eudicotyledons</taxon>
        <taxon>Gunneridae</taxon>
        <taxon>Pentapetalae</taxon>
        <taxon>rosids</taxon>
        <taxon>malvids</taxon>
        <taxon>Myrtales</taxon>
        <taxon>Myrtaceae</taxon>
        <taxon>Myrtoideae</taxon>
        <taxon>Eucalypteae</taxon>
        <taxon>Eucalyptus</taxon>
    </lineage>
</organism>
<evidence type="ECO:0000313" key="8">
    <source>
        <dbReference type="EMBL" id="KCW89318.1"/>
    </source>
</evidence>
<dbReference type="OrthoDB" id="5835829at2759"/>
<proteinExistence type="inferred from homology"/>
<dbReference type="SUPFAM" id="SSF53756">
    <property type="entry name" value="UDP-Glycosyltransferase/glycogen phosphorylase"/>
    <property type="match status" value="1"/>
</dbReference>
<dbReference type="GO" id="GO:0004142">
    <property type="term" value="F:diacylglycerol cholinephosphotransferase activity"/>
    <property type="evidence" value="ECO:0000318"/>
    <property type="project" value="GO_Central"/>
</dbReference>
<keyword evidence="2 4" id="KW-0328">Glycosyltransferase</keyword>
<dbReference type="FunCoup" id="A0A059DEY1">
    <property type="interactions" value="145"/>
</dbReference>
<evidence type="ECO:0000256" key="3">
    <source>
        <dbReference type="ARBA" id="ARBA00022679"/>
    </source>
</evidence>
<dbReference type="InterPro" id="IPR002213">
    <property type="entry name" value="UDP_glucos_trans"/>
</dbReference>
<protein>
    <recommendedName>
        <fullName evidence="5">Glycosyltransferase</fullName>
        <ecNumber evidence="5">2.4.1.-</ecNumber>
    </recommendedName>
</protein>
<name>A0A059DEY1_EUCGR</name>
<dbReference type="EC" id="2.4.1.-" evidence="5"/>
<dbReference type="GO" id="GO:0008194">
    <property type="term" value="F:UDP-glycosyltransferase activity"/>
    <property type="evidence" value="ECO:0007669"/>
    <property type="project" value="InterPro"/>
</dbReference>
<reference evidence="8" key="1">
    <citation type="submission" date="2013-07" db="EMBL/GenBank/DDBJ databases">
        <title>The genome of Eucalyptus grandis.</title>
        <authorList>
            <person name="Schmutz J."/>
            <person name="Hayes R."/>
            <person name="Myburg A."/>
            <person name="Tuskan G."/>
            <person name="Grattapaglia D."/>
            <person name="Rokhsar D.S."/>
        </authorList>
    </citation>
    <scope>NUCLEOTIDE SEQUENCE</scope>
    <source>
        <tissue evidence="8">Leaf extractions</tissue>
    </source>
</reference>
<evidence type="ECO:0000256" key="6">
    <source>
        <dbReference type="SAM" id="MobiDB-lite"/>
    </source>
</evidence>
<dbReference type="Gramene" id="KCW89318">
    <property type="protein sequence ID" value="KCW89318"/>
    <property type="gene ID" value="EUGRSUZ_A01605"/>
</dbReference>
<dbReference type="CDD" id="cd03784">
    <property type="entry name" value="GT1_Gtf-like"/>
    <property type="match status" value="1"/>
</dbReference>
<dbReference type="EMBL" id="KK198753">
    <property type="protein sequence ID" value="KCW89318.1"/>
    <property type="molecule type" value="Genomic_DNA"/>
</dbReference>
<sequence>MSLPSQSVHIVFIPLLAQGHMIPLVDMARIFASGGAVATIYTTPVNARRFRTTVDRCGELGMPIQLVEIPFPCEEVGLPIGYENLDILPSPELLAKFYNAMGKLQEPIEKHLREQTTAPSCIISDKYIFWSSETAQRFGVPRFVFHATCCFSVLSAHNVKHSKCSDLITSDMEPFEVPGMPKGFKITKAQLPGTTVRQQDFEVFRGKIQEAEMAAQGVVLNSFAELEHGCIEAYQKAIGKRVWCVGPVSLCNKDESDMFQRGKEASSDAEKCMAWLDSMKPQSVIYACLGSLCRLAPSQLMELGKGLVASQQPFVWVIKRGEGDSELENWLMEERFEERVKERGTVIRGWAPQVAILSHRAIGGFLTHCGWNSALEGVCSGLPMITWPLFSEQFANEALLVDILKIGVRVGTKVPMRWGEETKVGILVREDEIARAIDALVSEDEEGEERRKRAAELGEKARQATQEGGSSHSDVSRVLQYIMAGPTQEAV</sequence>
<dbReference type="PANTHER" id="PTHR48047:SF143">
    <property type="entry name" value="UDP-GLYCOSYLTRANSFERASE 73D1"/>
    <property type="match status" value="1"/>
</dbReference>
<evidence type="ECO:0000256" key="1">
    <source>
        <dbReference type="ARBA" id="ARBA00009995"/>
    </source>
</evidence>
<evidence type="ECO:0000256" key="4">
    <source>
        <dbReference type="RuleBase" id="RU003718"/>
    </source>
</evidence>
<feature type="compositionally biased region" description="Basic and acidic residues" evidence="6">
    <location>
        <begin position="448"/>
        <end position="462"/>
    </location>
</feature>
<dbReference type="InterPro" id="IPR035595">
    <property type="entry name" value="UDP_glycos_trans_CS"/>
</dbReference>
<dbReference type="eggNOG" id="KOG1192">
    <property type="taxonomic scope" value="Eukaryota"/>
</dbReference>